<gene>
    <name evidence="1" type="ORF">RFI_17683</name>
</gene>
<proteinExistence type="predicted"/>
<dbReference type="AlphaFoldDB" id="X6MZU0"/>
<protein>
    <submittedName>
        <fullName evidence="1">Multi antimicrobial extrusion family protein</fullName>
    </submittedName>
</protein>
<dbReference type="EMBL" id="ASPP01013546">
    <property type="protein sequence ID" value="ETO19545.1"/>
    <property type="molecule type" value="Genomic_DNA"/>
</dbReference>
<organism evidence="1 2">
    <name type="scientific">Reticulomyxa filosa</name>
    <dbReference type="NCBI Taxonomy" id="46433"/>
    <lineage>
        <taxon>Eukaryota</taxon>
        <taxon>Sar</taxon>
        <taxon>Rhizaria</taxon>
        <taxon>Retaria</taxon>
        <taxon>Foraminifera</taxon>
        <taxon>Monothalamids</taxon>
        <taxon>Reticulomyxidae</taxon>
        <taxon>Reticulomyxa</taxon>
    </lineage>
</organism>
<feature type="non-terminal residue" evidence="1">
    <location>
        <position position="1"/>
    </location>
</feature>
<dbReference type="Proteomes" id="UP000023152">
    <property type="component" value="Unassembled WGS sequence"/>
</dbReference>
<reference evidence="1 2" key="1">
    <citation type="journal article" date="2013" name="Curr. Biol.">
        <title>The Genome of the Foraminiferan Reticulomyxa filosa.</title>
        <authorList>
            <person name="Glockner G."/>
            <person name="Hulsmann N."/>
            <person name="Schleicher M."/>
            <person name="Noegel A.A."/>
            <person name="Eichinger L."/>
            <person name="Gallinger C."/>
            <person name="Pawlowski J."/>
            <person name="Sierra R."/>
            <person name="Euteneuer U."/>
            <person name="Pillet L."/>
            <person name="Moustafa A."/>
            <person name="Platzer M."/>
            <person name="Groth M."/>
            <person name="Szafranski K."/>
            <person name="Schliwa M."/>
        </authorList>
    </citation>
    <scope>NUCLEOTIDE SEQUENCE [LARGE SCALE GENOMIC DNA]</scope>
</reference>
<sequence length="201" mass="22707">RERDREKKISMRCGFSQLLQNKQKKKNKKNSASSLFEEGTFVVLWQEVVVQTNGNTSDHRHEVRGKRLKASGNESEATEFVIESNGDEEFSNGQISMTGLLIDTNVDADGGGSTNSRKQLNNDSYVNEYGSCYKRFTNNNNNNNNNTDSIEWFIVTWQESIQQNATSSRIVADLFTDDGVSCTGEFQVGIILFNTKSMIEY</sequence>
<evidence type="ECO:0000313" key="2">
    <source>
        <dbReference type="Proteomes" id="UP000023152"/>
    </source>
</evidence>
<comment type="caution">
    <text evidence="1">The sequence shown here is derived from an EMBL/GenBank/DDBJ whole genome shotgun (WGS) entry which is preliminary data.</text>
</comment>
<keyword evidence="2" id="KW-1185">Reference proteome</keyword>
<evidence type="ECO:0000313" key="1">
    <source>
        <dbReference type="EMBL" id="ETO19545.1"/>
    </source>
</evidence>
<name>X6MZU0_RETFI</name>
<accession>X6MZU0</accession>